<protein>
    <recommendedName>
        <fullName evidence="3">C-type lectin domain-containing protein</fullName>
    </recommendedName>
</protein>
<evidence type="ECO:0000313" key="5">
    <source>
        <dbReference type="Proteomes" id="UP000233220"/>
    </source>
</evidence>
<keyword evidence="2" id="KW-0812">Transmembrane</keyword>
<dbReference type="InterPro" id="IPR001304">
    <property type="entry name" value="C-type_lectin-like"/>
</dbReference>
<sequence>MILKLILSLKDFLRRYKCSSDHWIGLKMAKNRTGQWVDGAKFKNSFVTKGSEGCAYLSDDGAATARCYTERKWICRQKIHEVNVLDNRETKSKIIKDETNKVFFQLNKVEVLYLSG</sequence>
<dbReference type="STRING" id="39432.ENSSBOP00000032378"/>
<dbReference type="PANTHER" id="PTHR45710:SF15">
    <property type="entry name" value="C-TYPE LECTIN DOMAIN FAMILY 2 MEMBER B"/>
    <property type="match status" value="1"/>
</dbReference>
<proteinExistence type="predicted"/>
<comment type="subcellular location">
    <subcellularLocation>
        <location evidence="1">Cell membrane</location>
        <topology evidence="1">Single-pass type II membrane protein</topology>
    </subcellularLocation>
</comment>
<dbReference type="Pfam" id="PF00059">
    <property type="entry name" value="Lectin_C"/>
    <property type="match status" value="1"/>
</dbReference>
<dbReference type="GO" id="GO:0005886">
    <property type="term" value="C:plasma membrane"/>
    <property type="evidence" value="ECO:0007669"/>
    <property type="project" value="UniProtKB-SubCell"/>
</dbReference>
<dbReference type="Proteomes" id="UP000233220">
    <property type="component" value="Unplaced"/>
</dbReference>
<organism evidence="4 5">
    <name type="scientific">Saimiri boliviensis boliviensis</name>
    <name type="common">Bolivian squirrel monkey</name>
    <dbReference type="NCBI Taxonomy" id="39432"/>
    <lineage>
        <taxon>Eukaryota</taxon>
        <taxon>Metazoa</taxon>
        <taxon>Chordata</taxon>
        <taxon>Craniata</taxon>
        <taxon>Vertebrata</taxon>
        <taxon>Euteleostomi</taxon>
        <taxon>Mammalia</taxon>
        <taxon>Eutheria</taxon>
        <taxon>Euarchontoglires</taxon>
        <taxon>Primates</taxon>
        <taxon>Haplorrhini</taxon>
        <taxon>Platyrrhini</taxon>
        <taxon>Cebidae</taxon>
        <taxon>Saimiriinae</taxon>
        <taxon>Saimiri</taxon>
    </lineage>
</organism>
<evidence type="ECO:0000256" key="2">
    <source>
        <dbReference type="ARBA" id="ARBA00022968"/>
    </source>
</evidence>
<dbReference type="Gene3D" id="3.10.100.10">
    <property type="entry name" value="Mannose-Binding Protein A, subunit A"/>
    <property type="match status" value="1"/>
</dbReference>
<accession>A0A2K6UKB2</accession>
<dbReference type="InterPro" id="IPR050828">
    <property type="entry name" value="C-type_lectin/matrix_domain"/>
</dbReference>
<dbReference type="Ensembl" id="ENSSBOT00000049279.1">
    <property type="protein sequence ID" value="ENSSBOP00000032378.1"/>
    <property type="gene ID" value="ENSSBOG00000032371.1"/>
</dbReference>
<feature type="domain" description="C-type lectin" evidence="3">
    <location>
        <begin position="12"/>
        <end position="76"/>
    </location>
</feature>
<reference evidence="4" key="1">
    <citation type="submission" date="2025-08" db="UniProtKB">
        <authorList>
            <consortium name="Ensembl"/>
        </authorList>
    </citation>
    <scope>IDENTIFICATION</scope>
</reference>
<reference evidence="4" key="2">
    <citation type="submission" date="2025-09" db="UniProtKB">
        <authorList>
            <consortium name="Ensembl"/>
        </authorList>
    </citation>
    <scope>IDENTIFICATION</scope>
</reference>
<dbReference type="OMA" id="WINGMLY"/>
<name>A0A2K6UKB2_SAIBB</name>
<dbReference type="AlphaFoldDB" id="A0A2K6UKB2"/>
<dbReference type="PANTHER" id="PTHR45710">
    <property type="entry name" value="C-TYPE LECTIN DOMAIN-CONTAINING PROTEIN 180"/>
    <property type="match status" value="1"/>
</dbReference>
<evidence type="ECO:0000259" key="3">
    <source>
        <dbReference type="Pfam" id="PF00059"/>
    </source>
</evidence>
<evidence type="ECO:0000313" key="4">
    <source>
        <dbReference type="Ensembl" id="ENSSBOP00000032378.1"/>
    </source>
</evidence>
<evidence type="ECO:0000256" key="1">
    <source>
        <dbReference type="ARBA" id="ARBA00004401"/>
    </source>
</evidence>
<keyword evidence="5" id="KW-1185">Reference proteome</keyword>
<dbReference type="InterPro" id="IPR016186">
    <property type="entry name" value="C-type_lectin-like/link_sf"/>
</dbReference>
<dbReference type="SUPFAM" id="SSF56436">
    <property type="entry name" value="C-type lectin-like"/>
    <property type="match status" value="1"/>
</dbReference>
<dbReference type="InterPro" id="IPR016187">
    <property type="entry name" value="CTDL_fold"/>
</dbReference>
<dbReference type="GeneTree" id="ENSGT00940000163321"/>
<keyword evidence="2" id="KW-0735">Signal-anchor</keyword>